<accession>A0A0A8ZJJ3</accession>
<reference evidence="1" key="2">
    <citation type="journal article" date="2015" name="Data Brief">
        <title>Shoot transcriptome of the giant reed, Arundo donax.</title>
        <authorList>
            <person name="Barrero R.A."/>
            <person name="Guerrero F.D."/>
            <person name="Moolhuijzen P."/>
            <person name="Goolsby J.A."/>
            <person name="Tidwell J."/>
            <person name="Bellgard S.E."/>
            <person name="Bellgard M.I."/>
        </authorList>
    </citation>
    <scope>NUCLEOTIDE SEQUENCE</scope>
    <source>
        <tissue evidence="1">Shoot tissue taken approximately 20 cm above the soil surface</tissue>
    </source>
</reference>
<evidence type="ECO:0000313" key="1">
    <source>
        <dbReference type="EMBL" id="JAD35017.1"/>
    </source>
</evidence>
<name>A0A0A8ZJJ3_ARUDO</name>
<protein>
    <submittedName>
        <fullName evidence="1">Uncharacterized protein</fullName>
    </submittedName>
</protein>
<organism evidence="1">
    <name type="scientific">Arundo donax</name>
    <name type="common">Giant reed</name>
    <name type="synonym">Donax arundinaceus</name>
    <dbReference type="NCBI Taxonomy" id="35708"/>
    <lineage>
        <taxon>Eukaryota</taxon>
        <taxon>Viridiplantae</taxon>
        <taxon>Streptophyta</taxon>
        <taxon>Embryophyta</taxon>
        <taxon>Tracheophyta</taxon>
        <taxon>Spermatophyta</taxon>
        <taxon>Magnoliopsida</taxon>
        <taxon>Liliopsida</taxon>
        <taxon>Poales</taxon>
        <taxon>Poaceae</taxon>
        <taxon>PACMAD clade</taxon>
        <taxon>Arundinoideae</taxon>
        <taxon>Arundineae</taxon>
        <taxon>Arundo</taxon>
    </lineage>
</organism>
<proteinExistence type="predicted"/>
<sequence length="32" mass="3696">MAYRLIAGSFNTSNLLVHRLQKVSGEKYRDID</sequence>
<dbReference type="EMBL" id="GBRH01262878">
    <property type="protein sequence ID" value="JAD35017.1"/>
    <property type="molecule type" value="Transcribed_RNA"/>
</dbReference>
<reference evidence="1" key="1">
    <citation type="submission" date="2014-09" db="EMBL/GenBank/DDBJ databases">
        <authorList>
            <person name="Magalhaes I.L.F."/>
            <person name="Oliveira U."/>
            <person name="Santos F.R."/>
            <person name="Vidigal T.H.D.A."/>
            <person name="Brescovit A.D."/>
            <person name="Santos A.J."/>
        </authorList>
    </citation>
    <scope>NUCLEOTIDE SEQUENCE</scope>
    <source>
        <tissue evidence="1">Shoot tissue taken approximately 20 cm above the soil surface</tissue>
    </source>
</reference>
<dbReference type="AlphaFoldDB" id="A0A0A8ZJJ3"/>